<dbReference type="PROSITE" id="PS50005">
    <property type="entry name" value="TPR"/>
    <property type="match status" value="1"/>
</dbReference>
<dbReference type="InterPro" id="IPR011990">
    <property type="entry name" value="TPR-like_helical_dom_sf"/>
</dbReference>
<dbReference type="SUPFAM" id="SSF48452">
    <property type="entry name" value="TPR-like"/>
    <property type="match status" value="1"/>
</dbReference>
<reference evidence="3" key="1">
    <citation type="journal article" date="2022" name="Int. J. Syst. Evol. Microbiol.">
        <title>Anaeromyxobacter oryzae sp. nov., Anaeromyxobacter diazotrophicus sp. nov. and Anaeromyxobacter paludicola sp. nov., isolated from paddy soils.</title>
        <authorList>
            <person name="Itoh H."/>
            <person name="Xu Z."/>
            <person name="Mise K."/>
            <person name="Masuda Y."/>
            <person name="Ushijima N."/>
            <person name="Hayakawa C."/>
            <person name="Shiratori Y."/>
            <person name="Senoo K."/>
        </authorList>
    </citation>
    <scope>NUCLEOTIDE SEQUENCE [LARGE SCALE GENOMIC DNA]</scope>
    <source>
        <strain evidence="3">Red232</strain>
    </source>
</reference>
<dbReference type="InterPro" id="IPR019734">
    <property type="entry name" value="TPR_rpt"/>
</dbReference>
<evidence type="ECO:0000313" key="3">
    <source>
        <dbReference type="Proteomes" id="UP001162891"/>
    </source>
</evidence>
<dbReference type="Gene3D" id="1.25.40.10">
    <property type="entry name" value="Tetratricopeptide repeat domain"/>
    <property type="match status" value="1"/>
</dbReference>
<evidence type="ECO:0000313" key="2">
    <source>
        <dbReference type="EMBL" id="BDG01619.1"/>
    </source>
</evidence>
<evidence type="ECO:0000256" key="1">
    <source>
        <dbReference type="PROSITE-ProRule" id="PRU00339"/>
    </source>
</evidence>
<accession>A0ABM7WQ73</accession>
<dbReference type="RefSeq" id="WP_248358321.1">
    <property type="nucleotide sequence ID" value="NZ_AP025591.1"/>
</dbReference>
<keyword evidence="1" id="KW-0802">TPR repeat</keyword>
<gene>
    <name evidence="2" type="ORF">AMOR_06150</name>
</gene>
<evidence type="ECO:0008006" key="4">
    <source>
        <dbReference type="Google" id="ProtNLM"/>
    </source>
</evidence>
<sequence>MTAAPLTEARGGDAEAAAAFDEGQAAFVARDLSAAHSAFERAHRRDPRDPRFMSWYGVTLVLVERNSNLGVLLCDQALRLAGADPELLLNQARVHLALNQRERAVRAVARGLELWPDDPRLALARDALGTRRSPVLPFLSRNNPLNRALGRLRHRWQRRHGPAYELSPIALGVPAAPESGDRS</sequence>
<protein>
    <recommendedName>
        <fullName evidence="4">Tetratricopeptide repeat protein</fullName>
    </recommendedName>
</protein>
<dbReference type="Proteomes" id="UP001162891">
    <property type="component" value="Chromosome"/>
</dbReference>
<organism evidence="2 3">
    <name type="scientific">Anaeromyxobacter oryzae</name>
    <dbReference type="NCBI Taxonomy" id="2918170"/>
    <lineage>
        <taxon>Bacteria</taxon>
        <taxon>Pseudomonadati</taxon>
        <taxon>Myxococcota</taxon>
        <taxon>Myxococcia</taxon>
        <taxon>Myxococcales</taxon>
        <taxon>Cystobacterineae</taxon>
        <taxon>Anaeromyxobacteraceae</taxon>
        <taxon>Anaeromyxobacter</taxon>
    </lineage>
</organism>
<dbReference type="EMBL" id="AP025591">
    <property type="protein sequence ID" value="BDG01619.1"/>
    <property type="molecule type" value="Genomic_DNA"/>
</dbReference>
<keyword evidence="3" id="KW-1185">Reference proteome</keyword>
<name>A0ABM7WQ73_9BACT</name>
<proteinExistence type="predicted"/>
<feature type="repeat" description="TPR" evidence="1">
    <location>
        <begin position="85"/>
        <end position="118"/>
    </location>
</feature>